<protein>
    <recommendedName>
        <fullName evidence="1">NERD domain-containing protein</fullName>
    </recommendedName>
</protein>
<dbReference type="PROSITE" id="PS50965">
    <property type="entry name" value="NERD"/>
    <property type="match status" value="1"/>
</dbReference>
<keyword evidence="3" id="KW-1185">Reference proteome</keyword>
<dbReference type="STRING" id="217031.ABB05_21150"/>
<proteinExistence type="predicted"/>
<feature type="domain" description="NERD" evidence="1">
    <location>
        <begin position="41"/>
        <end position="158"/>
    </location>
</feature>
<evidence type="ECO:0000313" key="3">
    <source>
        <dbReference type="Proteomes" id="UP000077881"/>
    </source>
</evidence>
<gene>
    <name evidence="2" type="ORF">ABB05_21150</name>
</gene>
<dbReference type="EMBL" id="LDJR01000060">
    <property type="protein sequence ID" value="OAK67617.1"/>
    <property type="molecule type" value="Genomic_DNA"/>
</dbReference>
<organism evidence="2 3">
    <name type="scientific">Lederbergia galactosidilytica</name>
    <dbReference type="NCBI Taxonomy" id="217031"/>
    <lineage>
        <taxon>Bacteria</taxon>
        <taxon>Bacillati</taxon>
        <taxon>Bacillota</taxon>
        <taxon>Bacilli</taxon>
        <taxon>Bacillales</taxon>
        <taxon>Bacillaceae</taxon>
        <taxon>Lederbergia</taxon>
    </lineage>
</organism>
<dbReference type="InterPro" id="IPR011528">
    <property type="entry name" value="NERD"/>
</dbReference>
<evidence type="ECO:0000259" key="1">
    <source>
        <dbReference type="PROSITE" id="PS50965"/>
    </source>
</evidence>
<dbReference type="RefSeq" id="WP_064468864.1">
    <property type="nucleotide sequence ID" value="NZ_LDJR01000060.1"/>
</dbReference>
<comment type="caution">
    <text evidence="2">The sequence shown here is derived from an EMBL/GenBank/DDBJ whole genome shotgun (WGS) entry which is preliminary data.</text>
</comment>
<dbReference type="OrthoDB" id="569879at2"/>
<name>A0A177ZI22_9BACI</name>
<evidence type="ECO:0000313" key="2">
    <source>
        <dbReference type="EMBL" id="OAK67617.1"/>
    </source>
</evidence>
<dbReference type="Proteomes" id="UP000077881">
    <property type="component" value="Unassembled WGS sequence"/>
</dbReference>
<reference evidence="2 3" key="1">
    <citation type="submission" date="2015-05" db="EMBL/GenBank/DDBJ databases">
        <title>Comparison of genome.</title>
        <authorList>
            <person name="Zheng Z."/>
            <person name="Sun M."/>
        </authorList>
    </citation>
    <scope>NUCLEOTIDE SEQUENCE [LARGE SCALE GENOMIC DNA]</scope>
    <source>
        <strain evidence="2 3">G25-74</strain>
    </source>
</reference>
<dbReference type="AlphaFoldDB" id="A0A177ZI22"/>
<sequence>MIMKPRTKPLALIKMEAIIRRVSGDHWNREKIEKEYKTRLAGYQGEKTVDYHVSLLNPNTYLVLNDLRLKNLTGTYFQIDTILIAQFGMLLLSIKNFREKVIFEEATRQMIHMVDGKEKGYACPTVQAAQHEVQIKQWLEKNNYPQLPIYSYIIFSDPQTIIKINGNPEHYQHIFTSNQLFLKMSHFEDSFRENRISRKDMNFLSNELIKQHQPSNYDLIKKLAIKRAEVQTGVRCPYCDHLAMIRKYGKWLCPKCQKTSVSAHIPALLDFFLLIKPSITNAECRKFLHLDSRYQAQNILNTIPSLKKVGKNRGTIYYYVGFQK</sequence>
<accession>A0A177ZI22</accession>
<dbReference type="Pfam" id="PF08378">
    <property type="entry name" value="NERD"/>
    <property type="match status" value="1"/>
</dbReference>
<dbReference type="PATRIC" id="fig|217031.6.peg.4595"/>